<gene>
    <name evidence="1" type="ORF">BC938DRAFT_483671</name>
</gene>
<dbReference type="Proteomes" id="UP000274822">
    <property type="component" value="Unassembled WGS sequence"/>
</dbReference>
<name>A0A433QBI0_9FUNG</name>
<dbReference type="CDD" id="cd02440">
    <property type="entry name" value="AdoMet_MTases"/>
    <property type="match status" value="1"/>
</dbReference>
<dbReference type="Gene3D" id="3.40.50.150">
    <property type="entry name" value="Vaccinia Virus protein VP39"/>
    <property type="match status" value="1"/>
</dbReference>
<evidence type="ECO:0008006" key="3">
    <source>
        <dbReference type="Google" id="ProtNLM"/>
    </source>
</evidence>
<dbReference type="InterPro" id="IPR026669">
    <property type="entry name" value="Arsenite_MeTrfase-like"/>
</dbReference>
<dbReference type="PANTHER" id="PTHR43675">
    <property type="entry name" value="ARSENITE METHYLTRANSFERASE"/>
    <property type="match status" value="1"/>
</dbReference>
<dbReference type="GO" id="GO:0008168">
    <property type="term" value="F:methyltransferase activity"/>
    <property type="evidence" value="ECO:0007669"/>
    <property type="project" value="TreeGrafter"/>
</dbReference>
<protein>
    <recommendedName>
        <fullName evidence="3">Methyltransferase type 11 domain-containing protein</fullName>
    </recommendedName>
</protein>
<comment type="caution">
    <text evidence="1">The sequence shown here is derived from an EMBL/GenBank/DDBJ whole genome shotgun (WGS) entry which is preliminary data.</text>
</comment>
<proteinExistence type="predicted"/>
<dbReference type="InterPro" id="IPR029063">
    <property type="entry name" value="SAM-dependent_MTases_sf"/>
</dbReference>
<evidence type="ECO:0000313" key="2">
    <source>
        <dbReference type="Proteomes" id="UP000274822"/>
    </source>
</evidence>
<keyword evidence="2" id="KW-1185">Reference proteome</keyword>
<evidence type="ECO:0000313" key="1">
    <source>
        <dbReference type="EMBL" id="RUS27133.1"/>
    </source>
</evidence>
<accession>A0A433QBI0</accession>
<dbReference type="SUPFAM" id="SSF53335">
    <property type="entry name" value="S-adenosyl-L-methionine-dependent methyltransferases"/>
    <property type="match status" value="1"/>
</dbReference>
<sequence>MAQTTRPSDDPLDSAKDALINIIVDMSEDQLRSFETFAKAALAQQIETVHAANHNHDHIDDVEDANHSHAFSSSSATHFVPVNSAKLYRLGRIIKDLRVKVPVSAEAPGEKIIIPETEEFAGYSDQNTQHVDSFLFTEDDVDELCDDGKLSRNYCIACGSRNTKPLSTSSLVRLFPLKVHAMTTADHSTVTFLLPSYSPLSDHRLHIPLRLCSAAPISLSSRPGQPNQGQNNPRYRLAARCRAIRRTFPLHYDISAHCLCLYFQLTVPLILPPFPMRSSQHPIQNPTIKQGYLFTDAKKLIGIELNEWFCNLQRDIIKKHRMTNRIEVIHADIQTHPMLLSTTSDIVIMNNVFQFFSTHSAQQVIWRFLKSETAKRRGLVMVTLPSLQEQLKEAGLGTQKFMKGWVKEETLRYDGGWFEEELDEEEIEEVKQVHLYRVV</sequence>
<dbReference type="EMBL" id="RBNJ01008977">
    <property type="protein sequence ID" value="RUS27133.1"/>
    <property type="molecule type" value="Genomic_DNA"/>
</dbReference>
<dbReference type="PANTHER" id="PTHR43675:SF1">
    <property type="entry name" value="RIKEN CDNA 2700097O09 GENE"/>
    <property type="match status" value="1"/>
</dbReference>
<organism evidence="1 2">
    <name type="scientific">Jimgerdemannia flammicorona</name>
    <dbReference type="NCBI Taxonomy" id="994334"/>
    <lineage>
        <taxon>Eukaryota</taxon>
        <taxon>Fungi</taxon>
        <taxon>Fungi incertae sedis</taxon>
        <taxon>Mucoromycota</taxon>
        <taxon>Mucoromycotina</taxon>
        <taxon>Endogonomycetes</taxon>
        <taxon>Endogonales</taxon>
        <taxon>Endogonaceae</taxon>
        <taxon>Jimgerdemannia</taxon>
    </lineage>
</organism>
<reference evidence="1 2" key="1">
    <citation type="journal article" date="2018" name="New Phytol.">
        <title>Phylogenomics of Endogonaceae and evolution of mycorrhizas within Mucoromycota.</title>
        <authorList>
            <person name="Chang Y."/>
            <person name="Desiro A."/>
            <person name="Na H."/>
            <person name="Sandor L."/>
            <person name="Lipzen A."/>
            <person name="Clum A."/>
            <person name="Barry K."/>
            <person name="Grigoriev I.V."/>
            <person name="Martin F.M."/>
            <person name="Stajich J.E."/>
            <person name="Smith M.E."/>
            <person name="Bonito G."/>
            <person name="Spatafora J.W."/>
        </authorList>
    </citation>
    <scope>NUCLEOTIDE SEQUENCE [LARGE SCALE GENOMIC DNA]</scope>
    <source>
        <strain evidence="1 2">AD002</strain>
    </source>
</reference>
<dbReference type="AlphaFoldDB" id="A0A433QBI0"/>